<organism evidence="1 2">
    <name type="scientific">Oceanobacillus caeni</name>
    <dbReference type="NCBI Taxonomy" id="405946"/>
    <lineage>
        <taxon>Bacteria</taxon>
        <taxon>Bacillati</taxon>
        <taxon>Bacillota</taxon>
        <taxon>Bacilli</taxon>
        <taxon>Bacillales</taxon>
        <taxon>Bacillaceae</taxon>
        <taxon>Oceanobacillus</taxon>
    </lineage>
</organism>
<comment type="caution">
    <text evidence="1">The sequence shown here is derived from an EMBL/GenBank/DDBJ whole genome shotgun (WGS) entry which is preliminary data.</text>
</comment>
<keyword evidence="2" id="KW-1185">Reference proteome</keyword>
<dbReference type="Proteomes" id="UP000037854">
    <property type="component" value="Unassembled WGS sequence"/>
</dbReference>
<evidence type="ECO:0000313" key="2">
    <source>
        <dbReference type="Proteomes" id="UP000037854"/>
    </source>
</evidence>
<protein>
    <submittedName>
        <fullName evidence="1">Uncharacterized protein</fullName>
    </submittedName>
</protein>
<proteinExistence type="predicted"/>
<dbReference type="Pfam" id="PF10787">
    <property type="entry name" value="YfmQ"/>
    <property type="match status" value="1"/>
</dbReference>
<dbReference type="RefSeq" id="WP_060668477.1">
    <property type="nucleotide sequence ID" value="NZ_LGTK01000027.1"/>
</dbReference>
<dbReference type="EMBL" id="LGTK01000027">
    <property type="protein sequence ID" value="KPH74997.1"/>
    <property type="molecule type" value="Genomic_DNA"/>
</dbReference>
<dbReference type="InterPro" id="IPR019723">
    <property type="entry name" value="Uncharacterised_YfmQ"/>
</dbReference>
<gene>
    <name evidence="1" type="ORF">AFL42_09385</name>
</gene>
<evidence type="ECO:0000313" key="1">
    <source>
        <dbReference type="EMBL" id="KPH74997.1"/>
    </source>
</evidence>
<reference evidence="1 2" key="1">
    <citation type="submission" date="2015-07" db="EMBL/GenBank/DDBJ databases">
        <title>High-quality draft genome sequence of Oceanobacillus caeni HM6, a bacillus isolated from a human feces.</title>
        <authorList>
            <person name="Kumar J."/>
            <person name="Verma M.K."/>
            <person name="Pandey R."/>
            <person name="Bhambi M."/>
            <person name="Chauhan N."/>
        </authorList>
    </citation>
    <scope>NUCLEOTIDE SEQUENCE [LARGE SCALE GENOMIC DNA]</scope>
    <source>
        <strain evidence="1 2">HM6</strain>
    </source>
</reference>
<sequence>MTWIIIITVLGAILKFLMSPPSALVGWMLSKFELHPKLNPENITVTLNGNPLEGEEKIGFTNYLNEAHFLERDHIYPGNEELFLHPETDVIPFVVNVTNRKREMNLFVYCYDHQVDVVKQWKKKVASYSLRSESLQTFTTSNSTNKMA</sequence>
<name>A0ABR5MJL8_9BACI</name>
<accession>A0ABR5MJL8</accession>